<accession>A0A1N6NPW4</accession>
<dbReference type="OrthoDB" id="5947672at2"/>
<sequence>MRALGKWALLAMFGVWVMAAWSQAPIKTAGQAREQGVLPVTLEISSSAGGFGQGRATRLTLRRSGEGYRSETTVVEIRRSDTPPHDVLPPETTEPVMGWMNVDKVRRLIEVMRLPPTTTVDASEMAPLDVWQADIDALWRPEKWAAVEEAHLAAQRYRERLRDPATLGMVLRDAASQFAVDLEVGVGVKAIFDDGSQLGASTAGHMYRMLPWRNADGAFSYSTNFADALLEILPADAVNRDALVAQVDADKRQHLLKLGLMEINSNVDAIAQAPTAYLRLRQDYHLRAISIDDRASKEALMRDPRARGPQRLRVQLRRKGADRPVIAYVELNLRDGDLATPDDIERIERRFQRVASDGVLKSLPPRVILTFGYRYLTQDTYIKRDEALVRRQFVLQMAKGTRWRLDASSAAVSDAFVVSQGPLQWMLLGDGRTVRWKSSHGKPDAPGEWRCANVPLGSEMPDDDDPNLMFPNVCFGEMFDAEGRRIE</sequence>
<gene>
    <name evidence="2" type="ORF">SAMN05421546_0335</name>
</gene>
<name>A0A1N6NPW4_9GAMM</name>
<keyword evidence="1" id="KW-0732">Signal</keyword>
<evidence type="ECO:0000313" key="3">
    <source>
        <dbReference type="Proteomes" id="UP000241788"/>
    </source>
</evidence>
<organism evidence="2 3">
    <name type="scientific">Solilutibacter tolerans</name>
    <dbReference type="NCBI Taxonomy" id="1604334"/>
    <lineage>
        <taxon>Bacteria</taxon>
        <taxon>Pseudomonadati</taxon>
        <taxon>Pseudomonadota</taxon>
        <taxon>Gammaproteobacteria</taxon>
        <taxon>Lysobacterales</taxon>
        <taxon>Lysobacteraceae</taxon>
        <taxon>Solilutibacter</taxon>
    </lineage>
</organism>
<dbReference type="EMBL" id="FTLW01000001">
    <property type="protein sequence ID" value="SIP94052.1"/>
    <property type="molecule type" value="Genomic_DNA"/>
</dbReference>
<keyword evidence="3" id="KW-1185">Reference proteome</keyword>
<proteinExistence type="predicted"/>
<feature type="signal peptide" evidence="1">
    <location>
        <begin position="1"/>
        <end position="19"/>
    </location>
</feature>
<dbReference type="AlphaFoldDB" id="A0A1N6NPW4"/>
<feature type="chain" id="PRO_5012478457" evidence="1">
    <location>
        <begin position="20"/>
        <end position="487"/>
    </location>
</feature>
<dbReference type="STRING" id="1604334.SAMN05421546_0335"/>
<reference evidence="3" key="1">
    <citation type="submission" date="2017-01" db="EMBL/GenBank/DDBJ databases">
        <authorList>
            <person name="Varghese N."/>
            <person name="Submissions S."/>
        </authorList>
    </citation>
    <scope>NUCLEOTIDE SEQUENCE [LARGE SCALE GENOMIC DNA]</scope>
    <source>
        <strain evidence="3">UM1</strain>
    </source>
</reference>
<protein>
    <submittedName>
        <fullName evidence="2">Uncharacterized protein</fullName>
    </submittedName>
</protein>
<evidence type="ECO:0000313" key="2">
    <source>
        <dbReference type="EMBL" id="SIP94052.1"/>
    </source>
</evidence>
<evidence type="ECO:0000256" key="1">
    <source>
        <dbReference type="SAM" id="SignalP"/>
    </source>
</evidence>
<dbReference type="RefSeq" id="WP_076584729.1">
    <property type="nucleotide sequence ID" value="NZ_FTLW01000001.1"/>
</dbReference>
<dbReference type="Proteomes" id="UP000241788">
    <property type="component" value="Unassembled WGS sequence"/>
</dbReference>